<dbReference type="PROSITE" id="PS00895">
    <property type="entry name" value="3_HYDROXYISOBUT_DH"/>
    <property type="match status" value="1"/>
</dbReference>
<dbReference type="Pfam" id="PF03446">
    <property type="entry name" value="NAD_binding_2"/>
    <property type="match status" value="1"/>
</dbReference>
<evidence type="ECO:0000313" key="3">
    <source>
        <dbReference type="Proteomes" id="UP000284842"/>
    </source>
</evidence>
<sequence length="259" mass="28571">MTNSQKVTPNRPDDVPFSRPISPTTFALQIGFIGLGNMGYCMARNLARYSNPTLDHPMLVWNRTESKAVNLVKEVGSKKLRIAKCTEQIAQECDVVTVSLADDAAVRSVYQGLTDELKANPPNKIKIFVETSTIIFLLQGKATSHVITSRKVTPTSLQHFWGHQGCNASSSWFKDIHPLTINHRHIRRLTAEHDAPMPAIDVANQHLVTARAIHTRKFKEGAATLDALDWSGIIAGTRIAAGLDGFNRAQEPIVVQVDD</sequence>
<dbReference type="PANTHER" id="PTHR43580:SF2">
    <property type="entry name" value="CYTOKINE-LIKE NUCLEAR FACTOR N-PAC"/>
    <property type="match status" value="1"/>
</dbReference>
<reference evidence="2 3" key="1">
    <citation type="journal article" date="2018" name="Evol. Lett.">
        <title>Horizontal gene cluster transfer increased hallucinogenic mushroom diversity.</title>
        <authorList>
            <person name="Reynolds H.T."/>
            <person name="Vijayakumar V."/>
            <person name="Gluck-Thaler E."/>
            <person name="Korotkin H.B."/>
            <person name="Matheny P.B."/>
            <person name="Slot J.C."/>
        </authorList>
    </citation>
    <scope>NUCLEOTIDE SEQUENCE [LARGE SCALE GENOMIC DNA]</scope>
    <source>
        <strain evidence="2 3">2629</strain>
    </source>
</reference>
<dbReference type="STRING" id="181874.A0A409VES6"/>
<dbReference type="InterPro" id="IPR002204">
    <property type="entry name" value="3-OH-isobutyrate_DH-rel_CS"/>
</dbReference>
<dbReference type="PANTHER" id="PTHR43580">
    <property type="entry name" value="OXIDOREDUCTASE GLYR1-RELATED"/>
    <property type="match status" value="1"/>
</dbReference>
<proteinExistence type="predicted"/>
<dbReference type="InParanoid" id="A0A409VES6"/>
<accession>A0A409VES6</accession>
<dbReference type="AlphaFoldDB" id="A0A409VES6"/>
<dbReference type="OrthoDB" id="435038at2759"/>
<organism evidence="2 3">
    <name type="scientific">Panaeolus cyanescens</name>
    <dbReference type="NCBI Taxonomy" id="181874"/>
    <lineage>
        <taxon>Eukaryota</taxon>
        <taxon>Fungi</taxon>
        <taxon>Dikarya</taxon>
        <taxon>Basidiomycota</taxon>
        <taxon>Agaricomycotina</taxon>
        <taxon>Agaricomycetes</taxon>
        <taxon>Agaricomycetidae</taxon>
        <taxon>Agaricales</taxon>
        <taxon>Agaricineae</taxon>
        <taxon>Galeropsidaceae</taxon>
        <taxon>Panaeolus</taxon>
    </lineage>
</organism>
<dbReference type="SUPFAM" id="SSF51735">
    <property type="entry name" value="NAD(P)-binding Rossmann-fold domains"/>
    <property type="match status" value="1"/>
</dbReference>
<name>A0A409VES6_9AGAR</name>
<evidence type="ECO:0000313" key="2">
    <source>
        <dbReference type="EMBL" id="PPQ64087.1"/>
    </source>
</evidence>
<protein>
    <recommendedName>
        <fullName evidence="1">6-phosphogluconate dehydrogenase NADP-binding domain-containing protein</fullName>
    </recommendedName>
</protein>
<dbReference type="EMBL" id="NHTK01006097">
    <property type="protein sequence ID" value="PPQ64087.1"/>
    <property type="molecule type" value="Genomic_DNA"/>
</dbReference>
<keyword evidence="3" id="KW-1185">Reference proteome</keyword>
<dbReference type="Gene3D" id="3.40.50.720">
    <property type="entry name" value="NAD(P)-binding Rossmann-like Domain"/>
    <property type="match status" value="1"/>
</dbReference>
<gene>
    <name evidence="2" type="ORF">CVT24_008900</name>
</gene>
<dbReference type="InterPro" id="IPR036291">
    <property type="entry name" value="NAD(P)-bd_dom_sf"/>
</dbReference>
<dbReference type="GO" id="GO:0050661">
    <property type="term" value="F:NADP binding"/>
    <property type="evidence" value="ECO:0007669"/>
    <property type="project" value="InterPro"/>
</dbReference>
<dbReference type="GO" id="GO:0016491">
    <property type="term" value="F:oxidoreductase activity"/>
    <property type="evidence" value="ECO:0007669"/>
    <property type="project" value="InterPro"/>
</dbReference>
<comment type="caution">
    <text evidence="2">The sequence shown here is derived from an EMBL/GenBank/DDBJ whole genome shotgun (WGS) entry which is preliminary data.</text>
</comment>
<feature type="domain" description="6-phosphogluconate dehydrogenase NADP-binding" evidence="1">
    <location>
        <begin position="29"/>
        <end position="135"/>
    </location>
</feature>
<dbReference type="InterPro" id="IPR006115">
    <property type="entry name" value="6PGDH_NADP-bd"/>
</dbReference>
<dbReference type="Proteomes" id="UP000284842">
    <property type="component" value="Unassembled WGS sequence"/>
</dbReference>
<evidence type="ECO:0000259" key="1">
    <source>
        <dbReference type="Pfam" id="PF03446"/>
    </source>
</evidence>
<dbReference type="InterPro" id="IPR051265">
    <property type="entry name" value="HIBADH-related_NP60_sf"/>
</dbReference>